<proteinExistence type="inferred from homology"/>
<dbReference type="Pfam" id="PF07986">
    <property type="entry name" value="TBCC"/>
    <property type="match status" value="1"/>
</dbReference>
<feature type="domain" description="C-CAP/cofactor C-like" evidence="3">
    <location>
        <begin position="80"/>
        <end position="198"/>
    </location>
</feature>
<sequence>MASSTWVSPEEYERREKYLRAGLREVSLMDPYTWSRPAQGAALMFSLMAVCGRVYDIWNKKPFYYGTEKAKLREEELNEALNRAKEQAERGVVDEQTYGENRIITGQDGFDVKLKDIKNCQLSFVFRPSTVHIQGVHGCKLVFLPVETSILVYDCTKSQIFATAQQLRIHNSHELRLHVGVRAAVIIESCNKIRMAPY</sequence>
<evidence type="ECO:0000256" key="1">
    <source>
        <dbReference type="ARBA" id="ARBA00008848"/>
    </source>
</evidence>
<dbReference type="PANTHER" id="PTHR15139">
    <property type="entry name" value="TUBULIN FOLDING COFACTOR C"/>
    <property type="match status" value="1"/>
</dbReference>
<keyword evidence="5" id="KW-1185">Reference proteome</keyword>
<evidence type="ECO:0000256" key="2">
    <source>
        <dbReference type="ARBA" id="ARBA00023186"/>
    </source>
</evidence>
<keyword evidence="2" id="KW-0143">Chaperone</keyword>
<dbReference type="GO" id="GO:0005737">
    <property type="term" value="C:cytoplasm"/>
    <property type="evidence" value="ECO:0007669"/>
    <property type="project" value="TreeGrafter"/>
</dbReference>
<dbReference type="InterPro" id="IPR016098">
    <property type="entry name" value="CAP/MinC_C"/>
</dbReference>
<dbReference type="EMBL" id="KZ354320">
    <property type="protein sequence ID" value="PIO61043.1"/>
    <property type="molecule type" value="Genomic_DNA"/>
</dbReference>
<gene>
    <name evidence="4" type="ORF">TELCIR_17446</name>
</gene>
<evidence type="ECO:0000313" key="5">
    <source>
        <dbReference type="Proteomes" id="UP000230423"/>
    </source>
</evidence>
<evidence type="ECO:0000313" key="4">
    <source>
        <dbReference type="EMBL" id="PIO61043.1"/>
    </source>
</evidence>
<dbReference type="PANTHER" id="PTHR15139:SF0">
    <property type="entry name" value="TUBULIN-SPECIFIC CHAPERONE C"/>
    <property type="match status" value="1"/>
</dbReference>
<dbReference type="Proteomes" id="UP000230423">
    <property type="component" value="Unassembled WGS sequence"/>
</dbReference>
<dbReference type="GO" id="GO:0007021">
    <property type="term" value="P:tubulin complex assembly"/>
    <property type="evidence" value="ECO:0007669"/>
    <property type="project" value="TreeGrafter"/>
</dbReference>
<accession>A0A2G9TSR0</accession>
<dbReference type="Gene3D" id="2.160.20.70">
    <property type="match status" value="1"/>
</dbReference>
<dbReference type="InterPro" id="IPR006599">
    <property type="entry name" value="CARP_motif"/>
</dbReference>
<name>A0A2G9TSR0_TELCI</name>
<dbReference type="InterPro" id="IPR012945">
    <property type="entry name" value="Tubulin-bd_cofactor_C_dom"/>
</dbReference>
<evidence type="ECO:0000259" key="3">
    <source>
        <dbReference type="PROSITE" id="PS51329"/>
    </source>
</evidence>
<dbReference type="AlphaFoldDB" id="A0A2G9TSR0"/>
<dbReference type="OrthoDB" id="194775at2759"/>
<dbReference type="PROSITE" id="PS51329">
    <property type="entry name" value="C_CAP_COFACTOR_C"/>
    <property type="match status" value="1"/>
</dbReference>
<organism evidence="4 5">
    <name type="scientific">Teladorsagia circumcincta</name>
    <name type="common">Brown stomach worm</name>
    <name type="synonym">Ostertagia circumcincta</name>
    <dbReference type="NCBI Taxonomy" id="45464"/>
    <lineage>
        <taxon>Eukaryota</taxon>
        <taxon>Metazoa</taxon>
        <taxon>Ecdysozoa</taxon>
        <taxon>Nematoda</taxon>
        <taxon>Chromadorea</taxon>
        <taxon>Rhabditida</taxon>
        <taxon>Rhabditina</taxon>
        <taxon>Rhabditomorpha</taxon>
        <taxon>Strongyloidea</taxon>
        <taxon>Trichostrongylidae</taxon>
        <taxon>Teladorsagia</taxon>
    </lineage>
</organism>
<comment type="similarity">
    <text evidence="1">Belongs to the TBCC family.</text>
</comment>
<dbReference type="InterPro" id="IPR017901">
    <property type="entry name" value="C-CAP_CF_C-like"/>
</dbReference>
<feature type="non-terminal residue" evidence="4">
    <location>
        <position position="198"/>
    </location>
</feature>
<dbReference type="InterPro" id="IPR027684">
    <property type="entry name" value="TBCC"/>
</dbReference>
<dbReference type="GO" id="GO:0007023">
    <property type="term" value="P:post-chaperonin tubulin folding pathway"/>
    <property type="evidence" value="ECO:0007669"/>
    <property type="project" value="InterPro"/>
</dbReference>
<dbReference type="SMART" id="SM00673">
    <property type="entry name" value="CARP"/>
    <property type="match status" value="2"/>
</dbReference>
<reference evidence="4 5" key="1">
    <citation type="submission" date="2015-09" db="EMBL/GenBank/DDBJ databases">
        <title>Draft genome of the parasitic nematode Teladorsagia circumcincta isolate WARC Sus (inbred).</title>
        <authorList>
            <person name="Mitreva M."/>
        </authorList>
    </citation>
    <scope>NUCLEOTIDE SEQUENCE [LARGE SCALE GENOMIC DNA]</scope>
    <source>
        <strain evidence="4 5">S</strain>
    </source>
</reference>
<protein>
    <submittedName>
        <fullName evidence="4">Tubulin binding cofactor</fullName>
    </submittedName>
</protein>